<evidence type="ECO:0000256" key="2">
    <source>
        <dbReference type="SAM" id="Phobius"/>
    </source>
</evidence>
<evidence type="ECO:0000256" key="1">
    <source>
        <dbReference type="SAM" id="Coils"/>
    </source>
</evidence>
<keyword evidence="2" id="KW-0472">Membrane</keyword>
<evidence type="ECO:0000313" key="4">
    <source>
        <dbReference type="Proteomes" id="UP000245720"/>
    </source>
</evidence>
<dbReference type="Gene3D" id="3.40.50.10140">
    <property type="entry name" value="Toll/interleukin-1 receptor homology (TIR) domain"/>
    <property type="match status" value="1"/>
</dbReference>
<sequence length="519" mass="58629">MDYICKMCGGIISPDDGTGVCDCEHCGSRQTYPLRYFGDHAEMYNRACQLRLKTDFEGAEKLFTKLSEEIPNESEGFWGVLMCRCGLEYEDDPISGMKIPVCSRTETGEITADPNYHAALLTATPSQGAFYRREAAALEMLRRETVERVGTGEKYDVFICCRLTDDSGRATTDSVVAEEICHQLTEEGMKVFYAPVTLTDISESEYEPYVNAAIGNSSALLAVGCKAENFAVPKFRSEWSRCGAAVKRGESRLLYVCIKNTDPRDLPTELREYPVKDVTRMGFLTEVIRSINALGDSSGSRPRSIAKKTPEKLIRRMKIFLADEDFDAAEEYSGLILDADPYCWQAHFARFLADNGCRSTDDLMLEEMVGSFADDYIERFGFDFTDDDIYRAQLSDMLGSSLRSALRFAEGEDSVRLTTLYERFVSAVRDSIFVREQEQIDSEEQAEMEKLRRLHAEEETERESRKRKKQVIKARFLGYMAVIAAVLLVLAIKFHFKFAIVLIAVLVVLMILVFAGLEK</sequence>
<reference evidence="3 4" key="1">
    <citation type="submission" date="2018-05" db="EMBL/GenBank/DDBJ databases">
        <title>The Hungate 1000. A catalogue of reference genomes from the rumen microbiome.</title>
        <authorList>
            <person name="Kelly W."/>
        </authorList>
    </citation>
    <scope>NUCLEOTIDE SEQUENCE [LARGE SCALE GENOMIC DNA]</scope>
    <source>
        <strain evidence="3 4">SAb67</strain>
    </source>
</reference>
<comment type="caution">
    <text evidence="3">The sequence shown here is derived from an EMBL/GenBank/DDBJ whole genome shotgun (WGS) entry which is preliminary data.</text>
</comment>
<keyword evidence="2" id="KW-0812">Transmembrane</keyword>
<dbReference type="RefSeq" id="WP_109726301.1">
    <property type="nucleotide sequence ID" value="NZ_QGDI01000005.1"/>
</dbReference>
<dbReference type="InterPro" id="IPR035897">
    <property type="entry name" value="Toll_tir_struct_dom_sf"/>
</dbReference>
<organism evidence="3 4">
    <name type="scientific">Ruminococcus flavefaciens</name>
    <dbReference type="NCBI Taxonomy" id="1265"/>
    <lineage>
        <taxon>Bacteria</taxon>
        <taxon>Bacillati</taxon>
        <taxon>Bacillota</taxon>
        <taxon>Clostridia</taxon>
        <taxon>Eubacteriales</taxon>
        <taxon>Oscillospiraceae</taxon>
        <taxon>Ruminococcus</taxon>
    </lineage>
</organism>
<keyword evidence="1" id="KW-0175">Coiled coil</keyword>
<name>A0A315XZX7_RUMFL</name>
<gene>
    <name evidence="3" type="ORF">IE37_01514</name>
</gene>
<dbReference type="EMBL" id="QGDI01000005">
    <property type="protein sequence ID" value="PWJ13015.1"/>
    <property type="molecule type" value="Genomic_DNA"/>
</dbReference>
<feature type="transmembrane region" description="Helical" evidence="2">
    <location>
        <begin position="474"/>
        <end position="492"/>
    </location>
</feature>
<accession>A0A315XZX7</accession>
<feature type="coiled-coil region" evidence="1">
    <location>
        <begin position="441"/>
        <end position="468"/>
    </location>
</feature>
<feature type="transmembrane region" description="Helical" evidence="2">
    <location>
        <begin position="498"/>
        <end position="517"/>
    </location>
</feature>
<proteinExistence type="predicted"/>
<protein>
    <recommendedName>
        <fullName evidence="5">TIR domain-containing protein</fullName>
    </recommendedName>
</protein>
<dbReference type="OrthoDB" id="1814383at2"/>
<evidence type="ECO:0000313" key="3">
    <source>
        <dbReference type="EMBL" id="PWJ13015.1"/>
    </source>
</evidence>
<keyword evidence="2" id="KW-1133">Transmembrane helix</keyword>
<evidence type="ECO:0008006" key="5">
    <source>
        <dbReference type="Google" id="ProtNLM"/>
    </source>
</evidence>
<dbReference type="AlphaFoldDB" id="A0A315XZX7"/>
<dbReference type="Proteomes" id="UP000245720">
    <property type="component" value="Unassembled WGS sequence"/>
</dbReference>